<dbReference type="Proteomes" id="UP000683418">
    <property type="component" value="Segment"/>
</dbReference>
<sequence>MPIAPHEGRELEMVMNGIKPLASIEKDKQPEQFERALQLANVLSVTVVLHSDNLLTVTRKENEKLHGTFALLNSPKAAIVVRSKEEKSRLLGRLFGYSEEDIDEFIAADMQCACGQCKFEG</sequence>
<evidence type="ECO:0000313" key="2">
    <source>
        <dbReference type="Proteomes" id="UP000683418"/>
    </source>
</evidence>
<proteinExistence type="predicted"/>
<evidence type="ECO:0000313" key="1">
    <source>
        <dbReference type="EMBL" id="QPI17675.1"/>
    </source>
</evidence>
<keyword evidence="2" id="KW-1185">Reference proteome</keyword>
<name>A0A8E4RFW7_9CAUD</name>
<gene>
    <name evidence="1" type="ORF">vBAmePR8F_gp15</name>
</gene>
<reference evidence="1 2" key="1">
    <citation type="submission" date="2020-09" db="EMBL/GenBank/DDBJ databases">
        <authorList>
            <person name="Feng X."/>
            <person name="Yan W."/>
            <person name="Jiao N."/>
            <person name="Zhang R."/>
        </authorList>
    </citation>
    <scope>NUCLEOTIDE SEQUENCE [LARGE SCALE GENOMIC DNA]</scope>
</reference>
<dbReference type="EMBL" id="MW043865">
    <property type="protein sequence ID" value="QPI17675.1"/>
    <property type="molecule type" value="Genomic_DNA"/>
</dbReference>
<organism evidence="1 2">
    <name type="scientific">Alteromonas phage vB_AmeP_R8W</name>
    <dbReference type="NCBI Taxonomy" id="2774152"/>
    <lineage>
        <taxon>Viruses</taxon>
        <taxon>Duplodnaviria</taxon>
        <taxon>Heunggongvirae</taxon>
        <taxon>Uroviricota</taxon>
        <taxon>Caudoviricetes</taxon>
        <taxon>Autographivirales</taxon>
        <taxon>Foturvirus</taxon>
        <taxon>Foturvirus R8W</taxon>
    </lineage>
</organism>
<accession>A0A8E4RFW7</accession>
<protein>
    <submittedName>
        <fullName evidence="1">Uncharacterized protein</fullName>
    </submittedName>
</protein>